<dbReference type="InterPro" id="IPR001647">
    <property type="entry name" value="HTH_TetR"/>
</dbReference>
<dbReference type="PATRIC" id="fig|1423766.4.peg.1656"/>
<reference evidence="4 5" key="1">
    <citation type="journal article" date="2015" name="Genome Announc.">
        <title>Expanding the biotechnology potential of lactobacilli through comparative genomics of 213 strains and associated genera.</title>
        <authorList>
            <person name="Sun Z."/>
            <person name="Harris H.M."/>
            <person name="McCann A."/>
            <person name="Guo C."/>
            <person name="Argimon S."/>
            <person name="Zhang W."/>
            <person name="Yang X."/>
            <person name="Jeffery I.B."/>
            <person name="Cooney J.C."/>
            <person name="Kagawa T.F."/>
            <person name="Liu W."/>
            <person name="Song Y."/>
            <person name="Salvetti E."/>
            <person name="Wrobel A."/>
            <person name="Rasinkangas P."/>
            <person name="Parkhill J."/>
            <person name="Rea M.C."/>
            <person name="O'Sullivan O."/>
            <person name="Ritari J."/>
            <person name="Douillard F.P."/>
            <person name="Paul Ross R."/>
            <person name="Yang R."/>
            <person name="Briner A.E."/>
            <person name="Felis G.E."/>
            <person name="de Vos W.M."/>
            <person name="Barrangou R."/>
            <person name="Klaenhammer T.R."/>
            <person name="Caufield P.W."/>
            <person name="Cui Y."/>
            <person name="Zhang H."/>
            <person name="O'Toole P.W."/>
        </authorList>
    </citation>
    <scope>NUCLEOTIDE SEQUENCE [LARGE SCALE GENOMIC DNA]</scope>
    <source>
        <strain evidence="4 5">DSM 19906</strain>
    </source>
</reference>
<dbReference type="GO" id="GO:0003677">
    <property type="term" value="F:DNA binding"/>
    <property type="evidence" value="ECO:0007669"/>
    <property type="project" value="UniProtKB-UniRule"/>
</dbReference>
<protein>
    <recommendedName>
        <fullName evidence="3">HTH tetR-type domain-containing protein</fullName>
    </recommendedName>
</protein>
<evidence type="ECO:0000313" key="5">
    <source>
        <dbReference type="Proteomes" id="UP000051439"/>
    </source>
</evidence>
<gene>
    <name evidence="4" type="ORF">FC98_GL001599</name>
</gene>
<dbReference type="Gene3D" id="1.10.357.10">
    <property type="entry name" value="Tetracycline Repressor, domain 2"/>
    <property type="match status" value="1"/>
</dbReference>
<dbReference type="RefSeq" id="WP_008856203.1">
    <property type="nucleotide sequence ID" value="NZ_AZEB01000003.1"/>
</dbReference>
<sequence length="213" mass="24522">MPIHQKIIQTEKKIRSAFIYLAGVKDIDQIKISDITKYAKINRSTFYNHYQDKPGMVTHFENQILNDIRQLMKNNLADTMQYQDPSSGNPQTYPVVDKIIQYINQEFDLIRVLLGPNGDNRLEEKIKDLLTEIIDADLYRLKGTTKMTNQLPDNFAHEIIVSGLMSIIKVWLSEGNPESPSEISAIIMKTRYLSPYELLGIDEATSSKDKRDQ</sequence>
<dbReference type="Pfam" id="PF14278">
    <property type="entry name" value="TetR_C_8"/>
    <property type="match status" value="1"/>
</dbReference>
<evidence type="ECO:0000256" key="2">
    <source>
        <dbReference type="PROSITE-ProRule" id="PRU00335"/>
    </source>
</evidence>
<dbReference type="EMBL" id="AZEB01000003">
    <property type="protein sequence ID" value="KRL22850.1"/>
    <property type="molecule type" value="Genomic_DNA"/>
</dbReference>
<dbReference type="InterPro" id="IPR009057">
    <property type="entry name" value="Homeodomain-like_sf"/>
</dbReference>
<evidence type="ECO:0000259" key="3">
    <source>
        <dbReference type="PROSITE" id="PS50977"/>
    </source>
</evidence>
<dbReference type="Proteomes" id="UP000051439">
    <property type="component" value="Unassembled WGS sequence"/>
</dbReference>
<comment type="caution">
    <text evidence="4">The sequence shown here is derived from an EMBL/GenBank/DDBJ whole genome shotgun (WGS) entry which is preliminary data.</text>
</comment>
<feature type="DNA-binding region" description="H-T-H motif" evidence="2">
    <location>
        <begin position="31"/>
        <end position="50"/>
    </location>
</feature>
<feature type="domain" description="HTH tetR-type" evidence="3">
    <location>
        <begin position="8"/>
        <end position="68"/>
    </location>
</feature>
<dbReference type="AlphaFoldDB" id="A0A0R1NYS0"/>
<dbReference type="SUPFAM" id="SSF46689">
    <property type="entry name" value="Homeodomain-like"/>
    <property type="match status" value="1"/>
</dbReference>
<evidence type="ECO:0000256" key="1">
    <source>
        <dbReference type="ARBA" id="ARBA00023125"/>
    </source>
</evidence>
<dbReference type="InterPro" id="IPR039532">
    <property type="entry name" value="TetR_C_Firmicutes"/>
</dbReference>
<dbReference type="PANTHER" id="PTHR43479:SF7">
    <property type="entry name" value="TETR-FAMILY TRANSCRIPTIONAL REGULATOR"/>
    <property type="match status" value="1"/>
</dbReference>
<dbReference type="InterPro" id="IPR050624">
    <property type="entry name" value="HTH-type_Tx_Regulator"/>
</dbReference>
<dbReference type="PANTHER" id="PTHR43479">
    <property type="entry name" value="ACREF/ENVCD OPERON REPRESSOR-RELATED"/>
    <property type="match status" value="1"/>
</dbReference>
<keyword evidence="5" id="KW-1185">Reference proteome</keyword>
<name>A0A0R1NYS0_9LACO</name>
<dbReference type="PROSITE" id="PS50977">
    <property type="entry name" value="HTH_TETR_2"/>
    <property type="match status" value="1"/>
</dbReference>
<organism evidence="4 5">
    <name type="scientific">Lentilactobacillus kisonensis DSM 19906 = JCM 15041</name>
    <dbReference type="NCBI Taxonomy" id="1423766"/>
    <lineage>
        <taxon>Bacteria</taxon>
        <taxon>Bacillati</taxon>
        <taxon>Bacillota</taxon>
        <taxon>Bacilli</taxon>
        <taxon>Lactobacillales</taxon>
        <taxon>Lactobacillaceae</taxon>
        <taxon>Lentilactobacillus</taxon>
    </lineage>
</organism>
<keyword evidence="1 2" id="KW-0238">DNA-binding</keyword>
<evidence type="ECO:0000313" key="4">
    <source>
        <dbReference type="EMBL" id="KRL22850.1"/>
    </source>
</evidence>
<accession>A0A0R1NYS0</accession>
<proteinExistence type="predicted"/>